<sequence>MVTGILCLGSCPIYLYYFFSRILFNSFEKVQFIYSVRSLFFRMARVETVNGWETGVLTLDSINPNVIHIEYAVRGPIVQKACLLEKEISQGVCKKFREIVKCNIGDCHATGQKPITFFRQVISMMTYPALIDDPKIPSDAKLRAKRMLTSCSGSSVGSYSDSLGLWTVREDVARFIERRDGISSAPENIFLSAGASEAIKSVLYLLSTGLAGDQRAGIMVPVPQYPLYSATNSEYNAYQINYYLDESRNWALNTDELERALNEAKGKCLPRAIVVINPGNPTGQVLSRESIEQVIRFAVDNRLVLLADEVYQFNIYHPDEHPWFSFKRVLHDMGPAYSQRLELASFMSCSKGFMGECGFRGGYCELVNFNPDVQAQLFKLLSARLCSPVLGQAMVGCFVNPPEKHEPSYDSYTSERDSILGQLKLKAEMMTKLLNSLPGMSCNVVQGAMYAFPRIHLPPRAVQAAEERGLKPDFFYCVQFLEEKGVCFVPGSGFGQADGTYHFRVTILPPVEKIKHVLECLKDFHTTFMAKYSDNECN</sequence>
<dbReference type="GO" id="GO:0004021">
    <property type="term" value="F:L-alanine:2-oxoglutarate aminotransferase activity"/>
    <property type="evidence" value="ECO:0007669"/>
    <property type="project" value="UniProtKB-EC"/>
</dbReference>
<dbReference type="GO" id="GO:0042853">
    <property type="term" value="P:L-alanine catabolic process"/>
    <property type="evidence" value="ECO:0007669"/>
    <property type="project" value="UniProtKB-UniPathway"/>
</dbReference>
<dbReference type="InterPro" id="IPR015422">
    <property type="entry name" value="PyrdxlP-dep_Trfase_small"/>
</dbReference>
<dbReference type="EMBL" id="QNGE01001002">
    <property type="protein sequence ID" value="KAA3678679.1"/>
    <property type="molecule type" value="Genomic_DNA"/>
</dbReference>
<comment type="subunit">
    <text evidence="2">Homodimer.</text>
</comment>
<keyword evidence="12" id="KW-1185">Reference proteome</keyword>
<keyword evidence="5" id="KW-0663">Pyridoxal phosphate</keyword>
<evidence type="ECO:0000256" key="4">
    <source>
        <dbReference type="ARBA" id="ARBA00022679"/>
    </source>
</evidence>
<dbReference type="EC" id="2.6.1.2" evidence="8"/>
<evidence type="ECO:0000256" key="3">
    <source>
        <dbReference type="ARBA" id="ARBA00022576"/>
    </source>
</evidence>
<keyword evidence="4" id="KW-0808">Transferase</keyword>
<evidence type="ECO:0000256" key="1">
    <source>
        <dbReference type="ARBA" id="ARBA00001933"/>
    </source>
</evidence>
<feature type="domain" description="Aminotransferase class I/classII large" evidence="10">
    <location>
        <begin position="142"/>
        <end position="519"/>
    </location>
</feature>
<dbReference type="FunFam" id="1.10.287.1970:FF:000001">
    <property type="entry name" value="Alanine aminotransferase 2"/>
    <property type="match status" value="1"/>
</dbReference>
<comment type="caution">
    <text evidence="11">The sequence shown here is derived from an EMBL/GenBank/DDBJ whole genome shotgun (WGS) entry which is preliminary data.</text>
</comment>
<comment type="pathway">
    <text evidence="6">Amino-acid degradation; L-alanine degradation via transaminase pathway; pyruvate from L-alanine: step 1/1.</text>
</comment>
<dbReference type="UniPathway" id="UPA00528">
    <property type="reaction ID" value="UER00586"/>
</dbReference>
<evidence type="ECO:0000256" key="8">
    <source>
        <dbReference type="ARBA" id="ARBA00026106"/>
    </source>
</evidence>
<dbReference type="FunFam" id="3.90.1150.10:FF:000010">
    <property type="entry name" value="Alanine aminotransferase 2"/>
    <property type="match status" value="1"/>
</dbReference>
<dbReference type="InterPro" id="IPR015424">
    <property type="entry name" value="PyrdxlP-dep_Trfase"/>
</dbReference>
<dbReference type="PANTHER" id="PTHR11751:SF29">
    <property type="entry name" value="ALANINE TRANSAMINASE"/>
    <property type="match status" value="1"/>
</dbReference>
<comment type="cofactor">
    <cofactor evidence="1">
        <name>pyridoxal 5'-phosphate</name>
        <dbReference type="ChEBI" id="CHEBI:597326"/>
    </cofactor>
</comment>
<accession>A0A5J4NT62</accession>
<evidence type="ECO:0000313" key="11">
    <source>
        <dbReference type="EMBL" id="KAA3678679.1"/>
    </source>
</evidence>
<evidence type="ECO:0000313" key="12">
    <source>
        <dbReference type="Proteomes" id="UP000324629"/>
    </source>
</evidence>
<dbReference type="Gene3D" id="3.90.1150.10">
    <property type="entry name" value="Aspartate Aminotransferase, domain 1"/>
    <property type="match status" value="1"/>
</dbReference>
<dbReference type="Pfam" id="PF00155">
    <property type="entry name" value="Aminotran_1_2"/>
    <property type="match status" value="1"/>
</dbReference>
<evidence type="ECO:0000256" key="7">
    <source>
        <dbReference type="ARBA" id="ARBA00025785"/>
    </source>
</evidence>
<dbReference type="SUPFAM" id="SSF53383">
    <property type="entry name" value="PLP-dependent transferases"/>
    <property type="match status" value="1"/>
</dbReference>
<dbReference type="Gene3D" id="1.10.287.1970">
    <property type="match status" value="1"/>
</dbReference>
<evidence type="ECO:0000256" key="6">
    <source>
        <dbReference type="ARBA" id="ARBA00025708"/>
    </source>
</evidence>
<dbReference type="Gene3D" id="3.40.640.10">
    <property type="entry name" value="Type I PLP-dependent aspartate aminotransferase-like (Major domain)"/>
    <property type="match status" value="1"/>
</dbReference>
<dbReference type="GO" id="GO:0030170">
    <property type="term" value="F:pyridoxal phosphate binding"/>
    <property type="evidence" value="ECO:0007669"/>
    <property type="project" value="InterPro"/>
</dbReference>
<dbReference type="InterPro" id="IPR004839">
    <property type="entry name" value="Aminotransferase_I/II_large"/>
</dbReference>
<dbReference type="InterPro" id="IPR045088">
    <property type="entry name" value="ALAT1/2-like"/>
</dbReference>
<comment type="catalytic activity">
    <reaction evidence="9">
        <text>L-alanine + 2-oxoglutarate = pyruvate + L-glutamate</text>
        <dbReference type="Rhea" id="RHEA:19453"/>
        <dbReference type="ChEBI" id="CHEBI:15361"/>
        <dbReference type="ChEBI" id="CHEBI:16810"/>
        <dbReference type="ChEBI" id="CHEBI:29985"/>
        <dbReference type="ChEBI" id="CHEBI:57972"/>
        <dbReference type="EC" id="2.6.1.2"/>
    </reaction>
</comment>
<evidence type="ECO:0000256" key="2">
    <source>
        <dbReference type="ARBA" id="ARBA00011738"/>
    </source>
</evidence>
<comment type="similarity">
    <text evidence="7">Belongs to the class-I pyridoxal-phosphate-dependent aminotransferase family. Alanine aminotransferase subfamily.</text>
</comment>
<name>A0A5J4NT62_9TREM</name>
<dbReference type="AlphaFoldDB" id="A0A5J4NT62"/>
<dbReference type="PANTHER" id="PTHR11751">
    <property type="entry name" value="ALANINE AMINOTRANSFERASE"/>
    <property type="match status" value="1"/>
</dbReference>
<reference evidence="11 12" key="1">
    <citation type="journal article" date="2019" name="Gigascience">
        <title>Whole-genome sequence of the oriental lung fluke Paragonimus westermani.</title>
        <authorList>
            <person name="Oey H."/>
            <person name="Zakrzewski M."/>
            <person name="Narain K."/>
            <person name="Devi K.R."/>
            <person name="Agatsuma T."/>
            <person name="Nawaratna S."/>
            <person name="Gobert G.N."/>
            <person name="Jones M.K."/>
            <person name="Ragan M.A."/>
            <person name="McManus D.P."/>
            <person name="Krause L."/>
        </authorList>
    </citation>
    <scope>NUCLEOTIDE SEQUENCE [LARGE SCALE GENOMIC DNA]</scope>
    <source>
        <strain evidence="11 12">IND2009</strain>
    </source>
</reference>
<evidence type="ECO:0000259" key="10">
    <source>
        <dbReference type="Pfam" id="PF00155"/>
    </source>
</evidence>
<organism evidence="11 12">
    <name type="scientific">Paragonimus westermani</name>
    <dbReference type="NCBI Taxonomy" id="34504"/>
    <lineage>
        <taxon>Eukaryota</taxon>
        <taxon>Metazoa</taxon>
        <taxon>Spiralia</taxon>
        <taxon>Lophotrochozoa</taxon>
        <taxon>Platyhelminthes</taxon>
        <taxon>Trematoda</taxon>
        <taxon>Digenea</taxon>
        <taxon>Plagiorchiida</taxon>
        <taxon>Troglotremata</taxon>
        <taxon>Troglotrematidae</taxon>
        <taxon>Paragonimus</taxon>
    </lineage>
</organism>
<dbReference type="CDD" id="cd00609">
    <property type="entry name" value="AAT_like"/>
    <property type="match status" value="1"/>
</dbReference>
<protein>
    <recommendedName>
        <fullName evidence="8">alanine transaminase</fullName>
        <ecNumber evidence="8">2.6.1.2</ecNumber>
    </recommendedName>
</protein>
<dbReference type="InterPro" id="IPR015421">
    <property type="entry name" value="PyrdxlP-dep_Trfase_major"/>
</dbReference>
<evidence type="ECO:0000256" key="9">
    <source>
        <dbReference type="ARBA" id="ARBA00047412"/>
    </source>
</evidence>
<dbReference type="Proteomes" id="UP000324629">
    <property type="component" value="Unassembled WGS sequence"/>
</dbReference>
<gene>
    <name evidence="11" type="ORF">DEA37_0005636</name>
</gene>
<proteinExistence type="inferred from homology"/>
<dbReference type="FunFam" id="3.40.640.10:FF:000012">
    <property type="entry name" value="alanine aminotransferase 2"/>
    <property type="match status" value="1"/>
</dbReference>
<keyword evidence="3" id="KW-0032">Aminotransferase</keyword>
<evidence type="ECO:0000256" key="5">
    <source>
        <dbReference type="ARBA" id="ARBA00022898"/>
    </source>
</evidence>